<proteinExistence type="inferred from homology"/>
<protein>
    <recommendedName>
        <fullName evidence="5">30S ribosomal protein S9</fullName>
    </recommendedName>
</protein>
<dbReference type="Proteomes" id="UP000230108">
    <property type="component" value="Unassembled WGS sequence"/>
</dbReference>
<dbReference type="PANTHER" id="PTHR21569">
    <property type="entry name" value="RIBOSOMAL PROTEIN S9"/>
    <property type="match status" value="1"/>
</dbReference>
<evidence type="ECO:0000256" key="2">
    <source>
        <dbReference type="ARBA" id="ARBA00022980"/>
    </source>
</evidence>
<keyword evidence="3 4" id="KW-0687">Ribonucleoprotein</keyword>
<evidence type="ECO:0000313" key="8">
    <source>
        <dbReference type="Proteomes" id="UP000230108"/>
    </source>
</evidence>
<evidence type="ECO:0000256" key="3">
    <source>
        <dbReference type="ARBA" id="ARBA00023274"/>
    </source>
</evidence>
<dbReference type="PROSITE" id="PS00360">
    <property type="entry name" value="RIBOSOMAL_S9"/>
    <property type="match status" value="1"/>
</dbReference>
<dbReference type="AlphaFoldDB" id="A0A2M7QFH3"/>
<reference evidence="8" key="1">
    <citation type="submission" date="2017-09" db="EMBL/GenBank/DDBJ databases">
        <title>Depth-based differentiation of microbial function through sediment-hosted aquifers and enrichment of novel symbionts in the deep terrestrial subsurface.</title>
        <authorList>
            <person name="Probst A.J."/>
            <person name="Ladd B."/>
            <person name="Jarett J.K."/>
            <person name="Geller-Mcgrath D.E."/>
            <person name="Sieber C.M.K."/>
            <person name="Emerson J.B."/>
            <person name="Anantharaman K."/>
            <person name="Thomas B.C."/>
            <person name="Malmstrom R."/>
            <person name="Stieglmeier M."/>
            <person name="Klingl A."/>
            <person name="Woyke T."/>
            <person name="Ryan C.M."/>
            <person name="Banfield J.F."/>
        </authorList>
    </citation>
    <scope>NUCLEOTIDE SEQUENCE [LARGE SCALE GENOMIC DNA]</scope>
</reference>
<dbReference type="GO" id="GO:0006412">
    <property type="term" value="P:translation"/>
    <property type="evidence" value="ECO:0007669"/>
    <property type="project" value="InterPro"/>
</dbReference>
<dbReference type="GO" id="GO:0022627">
    <property type="term" value="C:cytosolic small ribosomal subunit"/>
    <property type="evidence" value="ECO:0007669"/>
    <property type="project" value="TreeGrafter"/>
</dbReference>
<evidence type="ECO:0000256" key="4">
    <source>
        <dbReference type="RuleBase" id="RU003815"/>
    </source>
</evidence>
<dbReference type="GO" id="GO:0003723">
    <property type="term" value="F:RNA binding"/>
    <property type="evidence" value="ECO:0007669"/>
    <property type="project" value="TreeGrafter"/>
</dbReference>
<dbReference type="InterPro" id="IPR000754">
    <property type="entry name" value="Ribosomal_uS9"/>
</dbReference>
<dbReference type="InterPro" id="IPR014721">
    <property type="entry name" value="Ribsml_uS5_D2-typ_fold_subgr"/>
</dbReference>
<dbReference type="GO" id="GO:0003735">
    <property type="term" value="F:structural constituent of ribosome"/>
    <property type="evidence" value="ECO:0007669"/>
    <property type="project" value="InterPro"/>
</dbReference>
<sequence length="151" mass="16918">MAKKAKTIYYYEAIGRRKEAVARARLYIAGKDKMAMIGDMKVKQGDIIVNKKPIGASFPSLREKAQYLNPLKLTGNDERFAISILVSGGGKIGQLDAIVLALSRAIEKTDKETQRPILKKQGLLRRDPRVRERRKVGTGGKARRVKQSPKR</sequence>
<comment type="caution">
    <text evidence="7">The sequence shown here is derived from an EMBL/GenBank/DDBJ whole genome shotgun (WGS) entry which is preliminary data.</text>
</comment>
<evidence type="ECO:0000256" key="6">
    <source>
        <dbReference type="SAM" id="MobiDB-lite"/>
    </source>
</evidence>
<accession>A0A2M7QFH3</accession>
<keyword evidence="2 4" id="KW-0689">Ribosomal protein</keyword>
<gene>
    <name evidence="7" type="primary">rpsI</name>
    <name evidence="7" type="ORF">COY90_00310</name>
</gene>
<dbReference type="EMBL" id="PFLF01000009">
    <property type="protein sequence ID" value="PIY69502.1"/>
    <property type="molecule type" value="Genomic_DNA"/>
</dbReference>
<name>A0A2M7QFH3_9BACT</name>
<comment type="similarity">
    <text evidence="1 4">Belongs to the universal ribosomal protein uS9 family.</text>
</comment>
<evidence type="ECO:0000256" key="5">
    <source>
        <dbReference type="RuleBase" id="RU003816"/>
    </source>
</evidence>
<dbReference type="InterPro" id="IPR020574">
    <property type="entry name" value="Ribosomal_uS9_CS"/>
</dbReference>
<dbReference type="Pfam" id="PF00380">
    <property type="entry name" value="Ribosomal_S9"/>
    <property type="match status" value="1"/>
</dbReference>
<dbReference type="SUPFAM" id="SSF54211">
    <property type="entry name" value="Ribosomal protein S5 domain 2-like"/>
    <property type="match status" value="1"/>
</dbReference>
<feature type="compositionally biased region" description="Basic residues" evidence="6">
    <location>
        <begin position="131"/>
        <end position="151"/>
    </location>
</feature>
<feature type="region of interest" description="Disordered" evidence="6">
    <location>
        <begin position="111"/>
        <end position="151"/>
    </location>
</feature>
<organism evidence="7 8">
    <name type="scientific">Candidatus Roizmanbacteria bacterium CG_4_10_14_0_8_um_filter_39_9</name>
    <dbReference type="NCBI Taxonomy" id="1974829"/>
    <lineage>
        <taxon>Bacteria</taxon>
        <taxon>Candidatus Roizmaniibacteriota</taxon>
    </lineage>
</organism>
<evidence type="ECO:0000256" key="1">
    <source>
        <dbReference type="ARBA" id="ARBA00005251"/>
    </source>
</evidence>
<evidence type="ECO:0000313" key="7">
    <source>
        <dbReference type="EMBL" id="PIY69502.1"/>
    </source>
</evidence>
<dbReference type="InterPro" id="IPR020568">
    <property type="entry name" value="Ribosomal_Su5_D2-typ_SF"/>
</dbReference>
<dbReference type="Gene3D" id="3.30.230.10">
    <property type="match status" value="1"/>
</dbReference>
<dbReference type="PANTHER" id="PTHR21569:SF1">
    <property type="entry name" value="SMALL RIBOSOMAL SUBUNIT PROTEIN US9M"/>
    <property type="match status" value="1"/>
</dbReference>